<evidence type="ECO:0000313" key="2">
    <source>
        <dbReference type="EMBL" id="EZP72191.1"/>
    </source>
</evidence>
<sequence length="304" mass="33277">MSDQQLDLRQDKSYRRGLVLGLTMAEIMILLLFVLLMALAAALQNRDARIQALDSGGASQLIEELQRAYPDARDSSDYFKELKRAIEARKRVEAGAVDSKHLLEDAEVGRQVREAAATSGVKDPERYVKEVVAASSKGRKGQWPPFFSLSEAGGYFFDSGKATLRPEFERNLKSEVIPMLARSVSDYDVDVVEVIGHTDEVPMSGSSNLDAALIPASVGRTPIAGLRSTDNAGLAMARAVAVVHLLRADPRLRNVAILPLSGAQMIVPVDKVANGTAKGDDQRRRRIEIRLRKSTQQASPTIRK</sequence>
<dbReference type="eggNOG" id="COG1360">
    <property type="taxonomic scope" value="Bacteria"/>
</dbReference>
<protein>
    <submittedName>
        <fullName evidence="2">Type VI secretion system OmpA/MotB family protein</fullName>
    </submittedName>
</protein>
<accession>A0A031JGB6</accession>
<name>A0A031JGB6_9SPHN</name>
<evidence type="ECO:0000313" key="3">
    <source>
        <dbReference type="Proteomes" id="UP000024329"/>
    </source>
</evidence>
<dbReference type="AlphaFoldDB" id="A0A031JGB6"/>
<dbReference type="EMBL" id="JFYZ01000053">
    <property type="protein sequence ID" value="EZP72191.1"/>
    <property type="molecule type" value="Genomic_DNA"/>
</dbReference>
<comment type="caution">
    <text evidence="2">The sequence shown here is derived from an EMBL/GenBank/DDBJ whole genome shotgun (WGS) entry which is preliminary data.</text>
</comment>
<dbReference type="RefSeq" id="WP_036529974.1">
    <property type="nucleotide sequence ID" value="NZ_JFYZ01000053.1"/>
</dbReference>
<dbReference type="Gene3D" id="3.30.1330.60">
    <property type="entry name" value="OmpA-like domain"/>
    <property type="match status" value="1"/>
</dbReference>
<evidence type="ECO:0000256" key="1">
    <source>
        <dbReference type="SAM" id="Phobius"/>
    </source>
</evidence>
<feature type="transmembrane region" description="Helical" evidence="1">
    <location>
        <begin position="18"/>
        <end position="43"/>
    </location>
</feature>
<proteinExistence type="predicted"/>
<keyword evidence="1" id="KW-1133">Transmembrane helix</keyword>
<keyword evidence="1" id="KW-0472">Membrane</keyword>
<dbReference type="Proteomes" id="UP000024329">
    <property type="component" value="Unassembled WGS sequence"/>
</dbReference>
<dbReference type="SUPFAM" id="SSF103088">
    <property type="entry name" value="OmpA-like"/>
    <property type="match status" value="1"/>
</dbReference>
<gene>
    <name evidence="2" type="ORF">BV97_05154</name>
</gene>
<keyword evidence="1" id="KW-0812">Transmembrane</keyword>
<organism evidence="2 3">
    <name type="scientific">Novosphingobium resinovorum</name>
    <dbReference type="NCBI Taxonomy" id="158500"/>
    <lineage>
        <taxon>Bacteria</taxon>
        <taxon>Pseudomonadati</taxon>
        <taxon>Pseudomonadota</taxon>
        <taxon>Alphaproteobacteria</taxon>
        <taxon>Sphingomonadales</taxon>
        <taxon>Sphingomonadaceae</taxon>
        <taxon>Novosphingobium</taxon>
    </lineage>
</organism>
<dbReference type="InterPro" id="IPR036737">
    <property type="entry name" value="OmpA-like_sf"/>
</dbReference>
<dbReference type="PATRIC" id="fig|158500.4.peg.5235"/>
<reference evidence="2 3" key="1">
    <citation type="submission" date="2014-03" db="EMBL/GenBank/DDBJ databases">
        <title>Whole genome sequence of Novosphingobium resinovorum KF1.</title>
        <authorList>
            <person name="Gan H.M."/>
            <person name="Gan H.Y."/>
            <person name="Chew T.H."/>
            <person name="Savka M.A."/>
        </authorList>
    </citation>
    <scope>NUCLEOTIDE SEQUENCE [LARGE SCALE GENOMIC DNA]</scope>
    <source>
        <strain evidence="2 3">KF1</strain>
    </source>
</reference>